<proteinExistence type="inferred from homology"/>
<comment type="cofactor">
    <cofactor evidence="11">
        <name>Mg(2+)</name>
        <dbReference type="ChEBI" id="CHEBI:18420"/>
    </cofactor>
    <text evidence="11">Binds 1 Mg(2+) ion per subunit.</text>
</comment>
<dbReference type="PANTHER" id="PTHR21087">
    <property type="entry name" value="SHIKIMATE KINASE"/>
    <property type="match status" value="1"/>
</dbReference>
<dbReference type="InterPro" id="IPR031322">
    <property type="entry name" value="Shikimate/glucono_kinase"/>
</dbReference>
<comment type="pathway">
    <text evidence="1 11">Metabolic intermediate biosynthesis; chorismate biosynthesis; chorismate from D-erythrose 4-phosphate and phosphoenolpyruvate: step 5/7.</text>
</comment>
<dbReference type="AlphaFoldDB" id="A0A6N3F1J7"/>
<evidence type="ECO:0000256" key="2">
    <source>
        <dbReference type="ARBA" id="ARBA00006997"/>
    </source>
</evidence>
<dbReference type="RefSeq" id="WP_002481034.1">
    <property type="nucleotide sequence ID" value="NZ_CACRUO010000059.1"/>
</dbReference>
<feature type="binding site" evidence="11">
    <location>
        <begin position="18"/>
        <end position="23"/>
    </location>
    <ligand>
        <name>ATP</name>
        <dbReference type="ChEBI" id="CHEBI:30616"/>
    </ligand>
</feature>
<dbReference type="GO" id="GO:0009423">
    <property type="term" value="P:chorismate biosynthetic process"/>
    <property type="evidence" value="ECO:0007669"/>
    <property type="project" value="UniProtKB-UniRule"/>
</dbReference>
<keyword evidence="4 11" id="KW-0028">Amino-acid biosynthesis</keyword>
<evidence type="ECO:0000256" key="4">
    <source>
        <dbReference type="ARBA" id="ARBA00022605"/>
    </source>
</evidence>
<keyword evidence="6 11" id="KW-0547">Nucleotide-binding</keyword>
<dbReference type="GO" id="GO:0008652">
    <property type="term" value="P:amino acid biosynthetic process"/>
    <property type="evidence" value="ECO:0007669"/>
    <property type="project" value="UniProtKB-KW"/>
</dbReference>
<dbReference type="InterPro" id="IPR000623">
    <property type="entry name" value="Shikimate_kinase/TSH1"/>
</dbReference>
<dbReference type="Gene3D" id="3.40.50.300">
    <property type="entry name" value="P-loop containing nucleotide triphosphate hydrolases"/>
    <property type="match status" value="1"/>
</dbReference>
<dbReference type="SUPFAM" id="SSF52540">
    <property type="entry name" value="P-loop containing nucleoside triphosphate hydrolases"/>
    <property type="match status" value="1"/>
</dbReference>
<dbReference type="GeneID" id="77331553"/>
<feature type="binding site" evidence="11">
    <location>
        <position position="85"/>
    </location>
    <ligand>
        <name>substrate</name>
    </ligand>
</feature>
<evidence type="ECO:0000256" key="9">
    <source>
        <dbReference type="ARBA" id="ARBA00023141"/>
    </source>
</evidence>
<feature type="binding site" evidence="11">
    <location>
        <position position="64"/>
    </location>
    <ligand>
        <name>substrate</name>
    </ligand>
</feature>
<dbReference type="EMBL" id="CACRUO010000059">
    <property type="protein sequence ID" value="VYU45873.1"/>
    <property type="molecule type" value="Genomic_DNA"/>
</dbReference>
<evidence type="ECO:0000256" key="6">
    <source>
        <dbReference type="ARBA" id="ARBA00022741"/>
    </source>
</evidence>
<dbReference type="GO" id="GO:0004765">
    <property type="term" value="F:shikimate kinase activity"/>
    <property type="evidence" value="ECO:0007669"/>
    <property type="project" value="UniProtKB-UniRule"/>
</dbReference>
<comment type="similarity">
    <text evidence="2 11">Belongs to the shikimate kinase family.</text>
</comment>
<comment type="function">
    <text evidence="11">Catalyzes the specific phosphorylation of the 3-hydroxyl group of shikimic acid using ATP as a cosubstrate.</text>
</comment>
<evidence type="ECO:0000256" key="3">
    <source>
        <dbReference type="ARBA" id="ARBA00012154"/>
    </source>
</evidence>
<reference evidence="12" key="1">
    <citation type="submission" date="2019-11" db="EMBL/GenBank/DDBJ databases">
        <authorList>
            <person name="Feng L."/>
        </authorList>
    </citation>
    <scope>NUCLEOTIDE SEQUENCE</scope>
    <source>
        <strain evidence="12">SsimulansLFYP27</strain>
    </source>
</reference>
<dbReference type="UniPathway" id="UPA00053">
    <property type="reaction ID" value="UER00088"/>
</dbReference>
<dbReference type="CDD" id="cd00464">
    <property type="entry name" value="SK"/>
    <property type="match status" value="1"/>
</dbReference>
<keyword evidence="11" id="KW-0460">Magnesium</keyword>
<comment type="catalytic activity">
    <reaction evidence="10 11">
        <text>shikimate + ATP = 3-phosphoshikimate + ADP + H(+)</text>
        <dbReference type="Rhea" id="RHEA:13121"/>
        <dbReference type="ChEBI" id="CHEBI:15378"/>
        <dbReference type="ChEBI" id="CHEBI:30616"/>
        <dbReference type="ChEBI" id="CHEBI:36208"/>
        <dbReference type="ChEBI" id="CHEBI:145989"/>
        <dbReference type="ChEBI" id="CHEBI:456216"/>
        <dbReference type="EC" id="2.7.1.71"/>
    </reaction>
</comment>
<sequence length="179" mass="20832">MKNKEVKKEPIIFIGFMGTGKTTLGKYIAEKEGKSFIDLDQLIELRTHQTIPEIFELKGESGFRKLETQYLQEAINEYDIISTGGGVIESPDSMEILSHYKFIIWLDASIQLIYDRIKNDSNRPNAANKAFDELKRLYLSRVSRYNEIAFSRMDTDNDLSLLHQNLMNIIIANDQYWRE</sequence>
<dbReference type="PROSITE" id="PS01128">
    <property type="entry name" value="SHIKIMATE_KINASE"/>
    <property type="match status" value="1"/>
</dbReference>
<evidence type="ECO:0000256" key="5">
    <source>
        <dbReference type="ARBA" id="ARBA00022679"/>
    </source>
</evidence>
<evidence type="ECO:0000256" key="8">
    <source>
        <dbReference type="ARBA" id="ARBA00022840"/>
    </source>
</evidence>
<dbReference type="GO" id="GO:0000287">
    <property type="term" value="F:magnesium ion binding"/>
    <property type="evidence" value="ECO:0007669"/>
    <property type="project" value="UniProtKB-UniRule"/>
</dbReference>
<keyword evidence="9 11" id="KW-0057">Aromatic amino acid biosynthesis</keyword>
<comment type="caution">
    <text evidence="11">Lacks conserved residue(s) required for the propagation of feature annotation.</text>
</comment>
<keyword evidence="5 11" id="KW-0808">Transferase</keyword>
<feature type="binding site" evidence="11">
    <location>
        <position position="123"/>
    </location>
    <ligand>
        <name>ATP</name>
        <dbReference type="ChEBI" id="CHEBI:30616"/>
    </ligand>
</feature>
<dbReference type="Pfam" id="PF01202">
    <property type="entry name" value="SKI"/>
    <property type="match status" value="1"/>
</dbReference>
<comment type="subunit">
    <text evidence="11">Monomer.</text>
</comment>
<evidence type="ECO:0000256" key="11">
    <source>
        <dbReference type="HAMAP-Rule" id="MF_00109"/>
    </source>
</evidence>
<dbReference type="GO" id="GO:0005829">
    <property type="term" value="C:cytosol"/>
    <property type="evidence" value="ECO:0007669"/>
    <property type="project" value="TreeGrafter"/>
</dbReference>
<evidence type="ECO:0000256" key="10">
    <source>
        <dbReference type="ARBA" id="ARBA00048567"/>
    </source>
</evidence>
<comment type="subcellular location">
    <subcellularLocation>
        <location evidence="11">Cytoplasm</location>
    </subcellularLocation>
</comment>
<organism evidence="12">
    <name type="scientific">Staphylococcus simulans</name>
    <dbReference type="NCBI Taxonomy" id="1286"/>
    <lineage>
        <taxon>Bacteria</taxon>
        <taxon>Bacillati</taxon>
        <taxon>Bacillota</taxon>
        <taxon>Bacilli</taxon>
        <taxon>Bacillales</taxon>
        <taxon>Staphylococcaceae</taxon>
        <taxon>Staphylococcus</taxon>
    </lineage>
</organism>
<dbReference type="EC" id="2.7.1.71" evidence="3 11"/>
<keyword evidence="11" id="KW-0479">Metal-binding</keyword>
<accession>A0A6N3F1J7</accession>
<gene>
    <name evidence="11 12" type="primary">aroK</name>
    <name evidence="12" type="ORF">SSLFYP27_02272</name>
</gene>
<keyword evidence="11" id="KW-0963">Cytoplasm</keyword>
<dbReference type="GO" id="GO:0009073">
    <property type="term" value="P:aromatic amino acid family biosynthetic process"/>
    <property type="evidence" value="ECO:0007669"/>
    <property type="project" value="UniProtKB-KW"/>
</dbReference>
<dbReference type="HAMAP" id="MF_00109">
    <property type="entry name" value="Shikimate_kinase"/>
    <property type="match status" value="1"/>
</dbReference>
<keyword evidence="8 11" id="KW-0067">ATP-binding</keyword>
<dbReference type="PRINTS" id="PR01100">
    <property type="entry name" value="SHIKIMTKNASE"/>
</dbReference>
<evidence type="ECO:0000256" key="7">
    <source>
        <dbReference type="ARBA" id="ARBA00022777"/>
    </source>
</evidence>
<dbReference type="InterPro" id="IPR023000">
    <property type="entry name" value="Shikimate_kinase_CS"/>
</dbReference>
<keyword evidence="7 11" id="KW-0418">Kinase</keyword>
<dbReference type="InterPro" id="IPR027417">
    <property type="entry name" value="P-loop_NTPase"/>
</dbReference>
<feature type="binding site" evidence="11">
    <location>
        <position position="141"/>
    </location>
    <ligand>
        <name>substrate</name>
    </ligand>
</feature>
<feature type="binding site" evidence="11">
    <location>
        <position position="22"/>
    </location>
    <ligand>
        <name>Mg(2+)</name>
        <dbReference type="ChEBI" id="CHEBI:18420"/>
    </ligand>
</feature>
<name>A0A6N3F1J7_STASI</name>
<protein>
    <recommendedName>
        <fullName evidence="3 11">Shikimate kinase</fullName>
        <shortName evidence="11">SK</shortName>
        <ecNumber evidence="3 11">2.7.1.71</ecNumber>
    </recommendedName>
</protein>
<evidence type="ECO:0000313" key="12">
    <source>
        <dbReference type="EMBL" id="VYU45873.1"/>
    </source>
</evidence>
<dbReference type="GO" id="GO:0005524">
    <property type="term" value="F:ATP binding"/>
    <property type="evidence" value="ECO:0007669"/>
    <property type="project" value="UniProtKB-UniRule"/>
</dbReference>
<feature type="binding site" evidence="11">
    <location>
        <position position="40"/>
    </location>
    <ligand>
        <name>substrate</name>
    </ligand>
</feature>
<dbReference type="PANTHER" id="PTHR21087:SF16">
    <property type="entry name" value="SHIKIMATE KINASE 1, CHLOROPLASTIC"/>
    <property type="match status" value="1"/>
</dbReference>
<evidence type="ECO:0000256" key="1">
    <source>
        <dbReference type="ARBA" id="ARBA00004842"/>
    </source>
</evidence>